<reference evidence="2 3" key="1">
    <citation type="submission" date="2019-12" db="EMBL/GenBank/DDBJ databases">
        <title>Sporaefaciens musculi gen. nov., sp. nov., a novel bacterium isolated from the caecum of an obese mouse.</title>
        <authorList>
            <person name="Rasmussen T.S."/>
            <person name="Streidl T."/>
            <person name="Hitch T.C.A."/>
            <person name="Wortmann E."/>
            <person name="Deptula P."/>
            <person name="Hansen M."/>
            <person name="Nielsen D.S."/>
            <person name="Clavel T."/>
            <person name="Vogensen F.K."/>
        </authorList>
    </citation>
    <scope>NUCLEOTIDE SEQUENCE [LARGE SCALE GENOMIC DNA]</scope>
    <source>
        <strain evidence="2 3">WCA-9-b2</strain>
    </source>
</reference>
<feature type="region of interest" description="Disordered" evidence="1">
    <location>
        <begin position="385"/>
        <end position="407"/>
    </location>
</feature>
<name>A0A7X3MGD9_9FIRM</name>
<gene>
    <name evidence="2" type="ORF">GN277_11250</name>
</gene>
<evidence type="ECO:0000256" key="1">
    <source>
        <dbReference type="SAM" id="MobiDB-lite"/>
    </source>
</evidence>
<evidence type="ECO:0000313" key="2">
    <source>
        <dbReference type="EMBL" id="MXP75938.1"/>
    </source>
</evidence>
<dbReference type="RefSeq" id="WP_159751119.1">
    <property type="nucleotide sequence ID" value="NZ_CATIFW010000104.1"/>
</dbReference>
<evidence type="ECO:0000313" key="3">
    <source>
        <dbReference type="Proteomes" id="UP000460412"/>
    </source>
</evidence>
<dbReference type="AlphaFoldDB" id="A0A7X3MGD9"/>
<comment type="caution">
    <text evidence="2">The sequence shown here is derived from an EMBL/GenBank/DDBJ whole genome shotgun (WGS) entry which is preliminary data.</text>
</comment>
<proteinExistence type="predicted"/>
<sequence>MAINGIGSYGLNSLYSYQSSINSLRLSQALSRNTKLNQSYSSSYPSRKAAMNADISFVKDYSSKMTNLMNAANELKSSNRSGAMSDLAITSTNNDVATASGKLLVKNDKEYKLDVTQIAQAQVNASEGVKASDYAKSAMNFTVGDGKNSVNVSVGTVKANGGSKTNAQMLKEAADQINKSKVGVTASVVEKDGVASLQLEGKETGEGKTFTVSGEQLGAAAGVENVKTESANAKYSVTADGKTTEYETDKNNVSIGYYGVSVELKKAGEATLKAGVDSGSVASALGNLVDAYNSSLKFLNDNYDKGSGVSRQLRNMISGIGSEQSLKQLGITVNKDATLSFSKSTFETNMQKNPSLTKELVSGMGGVADRMFNKATSAMNVSSSSLVNGSSQKSFSGTSSSSSSLESMATNPYSVLGMYSRGGAYNMSNYYAVGMMMNYLI</sequence>
<organism evidence="2 3">
    <name type="scientific">Sporofaciens musculi</name>
    <dbReference type="NCBI Taxonomy" id="2681861"/>
    <lineage>
        <taxon>Bacteria</taxon>
        <taxon>Bacillati</taxon>
        <taxon>Bacillota</taxon>
        <taxon>Clostridia</taxon>
        <taxon>Lachnospirales</taxon>
        <taxon>Lachnospiraceae</taxon>
        <taxon>Sporofaciens</taxon>
    </lineage>
</organism>
<evidence type="ECO:0008006" key="4">
    <source>
        <dbReference type="Google" id="ProtNLM"/>
    </source>
</evidence>
<dbReference type="EMBL" id="WUQX01000001">
    <property type="protein sequence ID" value="MXP75938.1"/>
    <property type="molecule type" value="Genomic_DNA"/>
</dbReference>
<dbReference type="Proteomes" id="UP000460412">
    <property type="component" value="Unassembled WGS sequence"/>
</dbReference>
<accession>A0A7X3MGD9</accession>
<protein>
    <recommendedName>
        <fullName evidence="4">Flagellar hook-associated protein 2</fullName>
    </recommendedName>
</protein>
<keyword evidence="3" id="KW-1185">Reference proteome</keyword>